<dbReference type="PRINTS" id="PR00502">
    <property type="entry name" value="NUDIXFAMILY"/>
</dbReference>
<dbReference type="InterPro" id="IPR015797">
    <property type="entry name" value="NUDIX_hydrolase-like_dom_sf"/>
</dbReference>
<comment type="cofactor">
    <cofactor evidence="1">
        <name>Mg(2+)</name>
        <dbReference type="ChEBI" id="CHEBI:18420"/>
    </cofactor>
</comment>
<dbReference type="PROSITE" id="PS51462">
    <property type="entry name" value="NUDIX"/>
    <property type="match status" value="1"/>
</dbReference>
<dbReference type="SUPFAM" id="SSF55811">
    <property type="entry name" value="Nudix"/>
    <property type="match status" value="1"/>
</dbReference>
<dbReference type="InterPro" id="IPR000086">
    <property type="entry name" value="NUDIX_hydrolase_dom"/>
</dbReference>
<sequence>MSANFCLKCGTGLEFRDMDGTMRKACPRCDFIFWGDYSVGVGALVIKDEKILLVKRAHNPGKGYWTNPGGYIEQLESIEDTIIREVEEESGIKAKVKGIVAIRDLPRNIHNLYVAFEMEYLDGVPRPDGVESDEAGFYSLEEIESMNVAPFTRWLIQVAYHGESKGLMKDNDPVVPMHDSILFKV</sequence>
<protein>
    <submittedName>
        <fullName evidence="6">NUDIX hydrolase</fullName>
    </submittedName>
</protein>
<accession>A0A2N5HVV3</accession>
<dbReference type="OrthoDB" id="9800077at2"/>
<evidence type="ECO:0000259" key="5">
    <source>
        <dbReference type="PROSITE" id="PS51462"/>
    </source>
</evidence>
<evidence type="ECO:0000313" key="7">
    <source>
        <dbReference type="Proteomes" id="UP000234950"/>
    </source>
</evidence>
<evidence type="ECO:0000256" key="1">
    <source>
        <dbReference type="ARBA" id="ARBA00001946"/>
    </source>
</evidence>
<gene>
    <name evidence="6" type="ORF">CVD27_02095</name>
</gene>
<dbReference type="EMBL" id="PGVE01000012">
    <property type="protein sequence ID" value="PLS09649.1"/>
    <property type="molecule type" value="Genomic_DNA"/>
</dbReference>
<comment type="caution">
    <text evidence="6">The sequence shown here is derived from an EMBL/GenBank/DDBJ whole genome shotgun (WGS) entry which is preliminary data.</text>
</comment>
<reference evidence="6 7" key="1">
    <citation type="submission" date="2017-11" db="EMBL/GenBank/DDBJ databases">
        <title>Comparitive Functional Genomics of Dry Heat Resistant strains isolated from the Viking Spacecraft.</title>
        <authorList>
            <person name="Seuylemezian A."/>
            <person name="Cooper K."/>
            <person name="Vaishampayan P."/>
        </authorList>
    </citation>
    <scope>NUCLEOTIDE SEQUENCE [LARGE SCALE GENOMIC DNA]</scope>
    <source>
        <strain evidence="6 7">V32-6</strain>
    </source>
</reference>
<feature type="domain" description="Nudix hydrolase" evidence="5">
    <location>
        <begin position="36"/>
        <end position="161"/>
    </location>
</feature>
<dbReference type="Proteomes" id="UP000234950">
    <property type="component" value="Unassembled WGS sequence"/>
</dbReference>
<dbReference type="InterPro" id="IPR020084">
    <property type="entry name" value="NUDIX_hydrolase_CS"/>
</dbReference>
<dbReference type="InterPro" id="IPR020476">
    <property type="entry name" value="Nudix_hydrolase"/>
</dbReference>
<dbReference type="AlphaFoldDB" id="A0A2N5HVV3"/>
<evidence type="ECO:0000256" key="2">
    <source>
        <dbReference type="ARBA" id="ARBA00022801"/>
    </source>
</evidence>
<proteinExistence type="inferred from homology"/>
<dbReference type="Pfam" id="PF00293">
    <property type="entry name" value="NUDIX"/>
    <property type="match status" value="1"/>
</dbReference>
<evidence type="ECO:0000256" key="3">
    <source>
        <dbReference type="ARBA" id="ARBA00022842"/>
    </source>
</evidence>
<dbReference type="PANTHER" id="PTHR43222">
    <property type="entry name" value="NUDIX HYDROLASE 23"/>
    <property type="match status" value="1"/>
</dbReference>
<evidence type="ECO:0000256" key="4">
    <source>
        <dbReference type="RuleBase" id="RU003476"/>
    </source>
</evidence>
<dbReference type="RefSeq" id="WP_101646231.1">
    <property type="nucleotide sequence ID" value="NZ_PGVE01000012.1"/>
</dbReference>
<organism evidence="6 7">
    <name type="scientific">Neobacillus cucumis</name>
    <dbReference type="NCBI Taxonomy" id="1740721"/>
    <lineage>
        <taxon>Bacteria</taxon>
        <taxon>Bacillati</taxon>
        <taxon>Bacillota</taxon>
        <taxon>Bacilli</taxon>
        <taxon>Bacillales</taxon>
        <taxon>Bacillaceae</taxon>
        <taxon>Neobacillus</taxon>
    </lineage>
</organism>
<evidence type="ECO:0000313" key="6">
    <source>
        <dbReference type="EMBL" id="PLS09649.1"/>
    </source>
</evidence>
<keyword evidence="2 4" id="KW-0378">Hydrolase</keyword>
<dbReference type="PROSITE" id="PS00893">
    <property type="entry name" value="NUDIX_BOX"/>
    <property type="match status" value="1"/>
</dbReference>
<comment type="similarity">
    <text evidence="4">Belongs to the Nudix hydrolase family.</text>
</comment>
<name>A0A2N5HVV3_9BACI</name>
<dbReference type="GO" id="GO:0016787">
    <property type="term" value="F:hydrolase activity"/>
    <property type="evidence" value="ECO:0007669"/>
    <property type="project" value="UniProtKB-KW"/>
</dbReference>
<dbReference type="PANTHER" id="PTHR43222:SF2">
    <property type="entry name" value="NUDIX HYDROLASE 23, CHLOROPLASTIC"/>
    <property type="match status" value="1"/>
</dbReference>
<keyword evidence="3" id="KW-0460">Magnesium</keyword>
<dbReference type="Gene3D" id="3.90.79.10">
    <property type="entry name" value="Nucleoside Triphosphate Pyrophosphohydrolase"/>
    <property type="match status" value="1"/>
</dbReference>
<keyword evidence="7" id="KW-1185">Reference proteome</keyword>